<dbReference type="PANTHER" id="PTHR15615">
    <property type="match status" value="1"/>
</dbReference>
<dbReference type="GO" id="GO:0019901">
    <property type="term" value="F:protein kinase binding"/>
    <property type="evidence" value="ECO:0007669"/>
    <property type="project" value="InterPro"/>
</dbReference>
<dbReference type="Proteomes" id="UP000807353">
    <property type="component" value="Unassembled WGS sequence"/>
</dbReference>
<dbReference type="EMBL" id="MU150231">
    <property type="protein sequence ID" value="KAF9468865.1"/>
    <property type="molecule type" value="Genomic_DNA"/>
</dbReference>
<reference evidence="1" key="1">
    <citation type="submission" date="2020-11" db="EMBL/GenBank/DDBJ databases">
        <authorList>
            <consortium name="DOE Joint Genome Institute"/>
            <person name="Ahrendt S."/>
            <person name="Riley R."/>
            <person name="Andreopoulos W."/>
            <person name="Labutti K."/>
            <person name="Pangilinan J."/>
            <person name="Ruiz-Duenas F.J."/>
            <person name="Barrasa J.M."/>
            <person name="Sanchez-Garcia M."/>
            <person name="Camarero S."/>
            <person name="Miyauchi S."/>
            <person name="Serrano A."/>
            <person name="Linde D."/>
            <person name="Babiker R."/>
            <person name="Drula E."/>
            <person name="Ayuso-Fernandez I."/>
            <person name="Pacheco R."/>
            <person name="Padilla G."/>
            <person name="Ferreira P."/>
            <person name="Barriuso J."/>
            <person name="Kellner H."/>
            <person name="Castanera R."/>
            <person name="Alfaro M."/>
            <person name="Ramirez L."/>
            <person name="Pisabarro A.G."/>
            <person name="Kuo A."/>
            <person name="Tritt A."/>
            <person name="Lipzen A."/>
            <person name="He G."/>
            <person name="Yan M."/>
            <person name="Ng V."/>
            <person name="Cullen D."/>
            <person name="Martin F."/>
            <person name="Rosso M.-N."/>
            <person name="Henrissat B."/>
            <person name="Hibbett D."/>
            <person name="Martinez A.T."/>
            <person name="Grigoriev I.V."/>
        </authorList>
    </citation>
    <scope>NUCLEOTIDE SEQUENCE</scope>
    <source>
        <strain evidence="1">CBS 247.69</strain>
    </source>
</reference>
<comment type="caution">
    <text evidence="1">The sequence shown here is derived from an EMBL/GenBank/DDBJ whole genome shotgun (WGS) entry which is preliminary data.</text>
</comment>
<evidence type="ECO:0000313" key="1">
    <source>
        <dbReference type="EMBL" id="KAF9468865.1"/>
    </source>
</evidence>
<gene>
    <name evidence="1" type="ORF">BDZ94DRAFT_1304018</name>
</gene>
<dbReference type="Gene3D" id="1.10.472.10">
    <property type="entry name" value="Cyclin-like"/>
    <property type="match status" value="1"/>
</dbReference>
<dbReference type="GO" id="GO:0016538">
    <property type="term" value="F:cyclin-dependent protein serine/threonine kinase regulator activity"/>
    <property type="evidence" value="ECO:0007669"/>
    <property type="project" value="TreeGrafter"/>
</dbReference>
<accession>A0A9P6CP25</accession>
<dbReference type="CDD" id="cd20557">
    <property type="entry name" value="CYCLIN_ScPCL1-like"/>
    <property type="match status" value="1"/>
</dbReference>
<sequence>MPVPVPRHSTQVAHPVVKKNNCGDSQTIPFHNLTRTLPVSPTGPPPSFGTREQWINSLPSWRRTKPRRIWEDDTRLSSQRIEQVFYRGLTAAGNAPVIKGAHAEACIPPLYTLLQAPGQLPIETVSGLLGSDGNAHNEMSPDFSTMNRGHLEGENRWGATSSVEDDDNEMIVEEQSHIQGIGSHSLIFTDHARDEETYERGAFTPIFEDESPGTASVQDVNSSPLGPLTPFGEFVDRAVATAQPYINGDGAFSNMFIQENVHQDTICGPQCYPLELTHQPAVSQTREAAPPAPEIITPSATAGYRKLAEPLSEWVANYVWKVCTTGHSLPSFFSQSSNSADNTYVVTPPIYLASSVHSLLLSTLLQPSAVFLAIWYIVRLPVYFSAAPLGPDFIKEDRFRVALLGDSYSGLEREVNEASAPFRLIVLGCMLANKWLDDHTFSNKTWHNISNVPIQALNRLESLALDIFTYDLTVPSRDWSKWLTHVMTYHMSLSSLVHPQPISRPSSNPHSIVRKALDEIIQASVAYPHSPFPQPIFLGLEERKKEKLEKEQAMAAEALEIDLDEDGPLREEYLPRRRISGAGSLKNLHIQQAHTAARVTTDHGQIWDHRSMQEMRKPLPPPAKWSPAGDEPIYRERNRISGQYVAVQPPLMPAPNLVSYPAPYSHHQEIPFPHLNWMPQGYVAHKSQATYGFELHPLGQPVFNSYPYVPQVALSHSRSQSLCFDQDAAQARSHMRSYSQSQFEYRCSDLRMTANEIMPSSEVEGQWAASSYYSYPTSNLAPMPTYHSAWLRA</sequence>
<proteinExistence type="predicted"/>
<organism evidence="1 2">
    <name type="scientific">Collybia nuda</name>
    <dbReference type="NCBI Taxonomy" id="64659"/>
    <lineage>
        <taxon>Eukaryota</taxon>
        <taxon>Fungi</taxon>
        <taxon>Dikarya</taxon>
        <taxon>Basidiomycota</taxon>
        <taxon>Agaricomycotina</taxon>
        <taxon>Agaricomycetes</taxon>
        <taxon>Agaricomycetidae</taxon>
        <taxon>Agaricales</taxon>
        <taxon>Tricholomatineae</taxon>
        <taxon>Clitocybaceae</taxon>
        <taxon>Collybia</taxon>
    </lineage>
</organism>
<evidence type="ECO:0000313" key="2">
    <source>
        <dbReference type="Proteomes" id="UP000807353"/>
    </source>
</evidence>
<dbReference type="PANTHER" id="PTHR15615:SF108">
    <property type="entry name" value="PROTEIN CNPPD1"/>
    <property type="match status" value="1"/>
</dbReference>
<dbReference type="InterPro" id="IPR013922">
    <property type="entry name" value="Cyclin_PHO80-like"/>
</dbReference>
<dbReference type="AlphaFoldDB" id="A0A9P6CP25"/>
<protein>
    <submittedName>
        <fullName evidence="1">Uncharacterized protein</fullName>
    </submittedName>
</protein>
<keyword evidence="2" id="KW-1185">Reference proteome</keyword>
<dbReference type="GO" id="GO:0000307">
    <property type="term" value="C:cyclin-dependent protein kinase holoenzyme complex"/>
    <property type="evidence" value="ECO:0007669"/>
    <property type="project" value="TreeGrafter"/>
</dbReference>
<dbReference type="OrthoDB" id="286814at2759"/>
<dbReference type="GO" id="GO:0005634">
    <property type="term" value="C:nucleus"/>
    <property type="evidence" value="ECO:0007669"/>
    <property type="project" value="TreeGrafter"/>
</dbReference>
<name>A0A9P6CP25_9AGAR</name>